<dbReference type="Gene3D" id="1.10.150.570">
    <property type="entry name" value="GidA associated domain, C-terminal subdomain"/>
    <property type="match status" value="1"/>
</dbReference>
<sequence>MPYEAGSYDVIVVGAGHAGSEASLAAARVGANTLMITINLDMIAFMPCNPSIGGPAKGIVVREIDALGGEMGRNIDKTYIQMRMLNTGKGPAVRALRAQADKFAYQHEMKKTMEEEPNLTMVQGMVEELIVEDGVCKGVITKTGAVYRSKTVVITAGTFLRGEIILGELKYSSGPNNQQPSIKLSEHLEELGLDLVRFKTGTPPRVHSNTIDYSKTEIQPGDDAPRAFSYETTKYITDQLPCWLTYTNEKTHELIDQNLHRSPMYSGMIKGTGPRYCPSIEDKVVRFNDKPRHQIFLEPEGRHTQEVYVQGLSTSLPEEVQHQILKTIPGLEEARMMRAGYAIEYDAVVPTQLWPTLETKVVKNLYTAGQINGTSGYEEAAGQGLMAGINAGRRALDKEEVILSRSDAYIGVMIDDLVTKGTSEPYRLLTSRAEYRLLLRHDNADLRLTDRGYELGMISEDRYQRFTGKKKAIETEIERLRSIIIKPTSEVQELIRSLGGSELKDGIRASDFIKRTEMTYEHIKKLIPADVELDAEVEEQVEIQIKYEGYIEKSLQQVERLKKMEDKKIPENIDYDAITSIATEARQNLKNVRPLTIAQASRISGVNPADISILLVYIEQGKVARISNQ</sequence>
<keyword evidence="5 12" id="KW-0963">Cytoplasm</keyword>
<evidence type="ECO:0000256" key="3">
    <source>
        <dbReference type="ARBA" id="ARBA00007653"/>
    </source>
</evidence>
<dbReference type="InterPro" id="IPR036188">
    <property type="entry name" value="FAD/NAD-bd_sf"/>
</dbReference>
<reference evidence="14 15" key="1">
    <citation type="journal article" date="2015" name="Stand. Genomic Sci.">
        <title>Genomic Encyclopedia of Bacterial and Archaeal Type Strains, Phase III: the genomes of soil and plant-associated and newly described type strains.</title>
        <authorList>
            <person name="Whitman W.B."/>
            <person name="Woyke T."/>
            <person name="Klenk H.P."/>
            <person name="Zhou Y."/>
            <person name="Lilburn T.G."/>
            <person name="Beck B.J."/>
            <person name="De Vos P."/>
            <person name="Vandamme P."/>
            <person name="Eisen J.A."/>
            <person name="Garrity G."/>
            <person name="Hugenholtz P."/>
            <person name="Kyrpides N.C."/>
        </authorList>
    </citation>
    <scope>NUCLEOTIDE SEQUENCE [LARGE SCALE GENOMIC DNA]</scope>
    <source>
        <strain evidence="14 15">CV53</strain>
    </source>
</reference>
<dbReference type="InterPro" id="IPR020595">
    <property type="entry name" value="MnmG-rel_CS"/>
</dbReference>
<protein>
    <recommendedName>
        <fullName evidence="4 12">tRNA uridine 5-carboxymethylaminomethyl modification enzyme MnmG</fullName>
    </recommendedName>
    <alternativeName>
        <fullName evidence="11 12">Glucose-inhibited division protein A</fullName>
    </alternativeName>
</protein>
<evidence type="ECO:0000256" key="4">
    <source>
        <dbReference type="ARBA" id="ARBA00020461"/>
    </source>
</evidence>
<comment type="caution">
    <text evidence="14">The sequence shown here is derived from an EMBL/GenBank/DDBJ whole genome shotgun (WGS) entry which is preliminary data.</text>
</comment>
<dbReference type="Pfam" id="PF13932">
    <property type="entry name" value="SAM_GIDA_C"/>
    <property type="match status" value="1"/>
</dbReference>
<evidence type="ECO:0000313" key="15">
    <source>
        <dbReference type="Proteomes" id="UP000295689"/>
    </source>
</evidence>
<comment type="subcellular location">
    <subcellularLocation>
        <location evidence="12">Cytoplasm</location>
    </subcellularLocation>
</comment>
<dbReference type="AlphaFoldDB" id="A0A4R2BAE5"/>
<dbReference type="PROSITE" id="PS01280">
    <property type="entry name" value="GIDA_1"/>
    <property type="match status" value="1"/>
</dbReference>
<dbReference type="NCBIfam" id="TIGR00136">
    <property type="entry name" value="mnmG_gidA"/>
    <property type="match status" value="1"/>
</dbReference>
<feature type="domain" description="tRNA uridine 5-carboxymethylaminomethyl modification enzyme C-terminal subdomain" evidence="13">
    <location>
        <begin position="545"/>
        <end position="616"/>
    </location>
</feature>
<dbReference type="FunFam" id="1.10.150.570:FF:000001">
    <property type="entry name" value="tRNA uridine 5-carboxymethylaminomethyl modification enzyme MnmG"/>
    <property type="match status" value="1"/>
</dbReference>
<proteinExistence type="inferred from homology"/>
<feature type="binding site" evidence="12">
    <location>
        <position position="126"/>
    </location>
    <ligand>
        <name>FAD</name>
        <dbReference type="ChEBI" id="CHEBI:57692"/>
    </ligand>
</feature>
<evidence type="ECO:0000256" key="11">
    <source>
        <dbReference type="ARBA" id="ARBA00031800"/>
    </source>
</evidence>
<evidence type="ECO:0000256" key="1">
    <source>
        <dbReference type="ARBA" id="ARBA00001974"/>
    </source>
</evidence>
<dbReference type="GO" id="GO:0050660">
    <property type="term" value="F:flavin adenine dinucleotide binding"/>
    <property type="evidence" value="ECO:0007669"/>
    <property type="project" value="UniProtKB-UniRule"/>
</dbReference>
<dbReference type="Pfam" id="PF01134">
    <property type="entry name" value="GIDA"/>
    <property type="match status" value="1"/>
</dbReference>
<dbReference type="InterPro" id="IPR002218">
    <property type="entry name" value="MnmG-rel"/>
</dbReference>
<comment type="cofactor">
    <cofactor evidence="1 12">
        <name>FAD</name>
        <dbReference type="ChEBI" id="CHEBI:57692"/>
    </cofactor>
</comment>
<dbReference type="FunFam" id="3.50.50.60:FF:000002">
    <property type="entry name" value="tRNA uridine 5-carboxymethylaminomethyl modification enzyme MnmG"/>
    <property type="match status" value="1"/>
</dbReference>
<evidence type="ECO:0000256" key="2">
    <source>
        <dbReference type="ARBA" id="ARBA00003717"/>
    </source>
</evidence>
<dbReference type="RefSeq" id="WP_132007765.1">
    <property type="nucleotide sequence ID" value="NZ_JABUHM010000007.1"/>
</dbReference>
<dbReference type="FunFam" id="3.50.50.60:FF:000063">
    <property type="entry name" value="tRNA uridine 5-carboxymethylaminomethyl modification enzyme MnmG"/>
    <property type="match status" value="1"/>
</dbReference>
<dbReference type="InterPro" id="IPR044920">
    <property type="entry name" value="MnmG_C_subdom_sf"/>
</dbReference>
<dbReference type="SMART" id="SM01228">
    <property type="entry name" value="GIDA_assoc_3"/>
    <property type="match status" value="1"/>
</dbReference>
<dbReference type="EMBL" id="SLVV01000008">
    <property type="protein sequence ID" value="TCN23917.1"/>
    <property type="molecule type" value="Genomic_DNA"/>
</dbReference>
<dbReference type="PANTHER" id="PTHR11806">
    <property type="entry name" value="GLUCOSE INHIBITED DIVISION PROTEIN A"/>
    <property type="match status" value="1"/>
</dbReference>
<evidence type="ECO:0000256" key="10">
    <source>
        <dbReference type="ARBA" id="ARBA00025948"/>
    </source>
</evidence>
<dbReference type="HAMAP" id="MF_00129">
    <property type="entry name" value="MnmG_GidA"/>
    <property type="match status" value="1"/>
</dbReference>
<feature type="binding site" evidence="12">
    <location>
        <position position="181"/>
    </location>
    <ligand>
        <name>FAD</name>
        <dbReference type="ChEBI" id="CHEBI:57692"/>
    </ligand>
</feature>
<comment type="subunit">
    <text evidence="10 12">Homodimer. Heterotetramer of two MnmE and two MnmG subunits.</text>
</comment>
<organism evidence="14 15">
    <name type="scientific">Mesobacillus foraminis</name>
    <dbReference type="NCBI Taxonomy" id="279826"/>
    <lineage>
        <taxon>Bacteria</taxon>
        <taxon>Bacillati</taxon>
        <taxon>Bacillota</taxon>
        <taxon>Bacilli</taxon>
        <taxon>Bacillales</taxon>
        <taxon>Bacillaceae</taxon>
        <taxon>Mesobacillus</taxon>
    </lineage>
</organism>
<feature type="binding site" evidence="12">
    <location>
        <position position="370"/>
    </location>
    <ligand>
        <name>FAD</name>
        <dbReference type="ChEBI" id="CHEBI:57692"/>
    </ligand>
</feature>
<gene>
    <name evidence="12" type="primary">mnmG</name>
    <name evidence="12" type="synonym">gidA</name>
    <name evidence="14" type="ORF">EV146_10816</name>
</gene>
<keyword evidence="8 12" id="KW-0274">FAD</keyword>
<dbReference type="PROSITE" id="PS01281">
    <property type="entry name" value="GIDA_2"/>
    <property type="match status" value="1"/>
</dbReference>
<dbReference type="FunFam" id="1.10.10.1800:FF:000001">
    <property type="entry name" value="tRNA uridine 5-carboxymethylaminomethyl modification enzyme MnmG"/>
    <property type="match status" value="1"/>
</dbReference>
<dbReference type="PANTHER" id="PTHR11806:SF0">
    <property type="entry name" value="PROTEIN MTO1 HOMOLOG, MITOCHONDRIAL"/>
    <property type="match status" value="1"/>
</dbReference>
<evidence type="ECO:0000256" key="9">
    <source>
        <dbReference type="ARBA" id="ARBA00023027"/>
    </source>
</evidence>
<dbReference type="GO" id="GO:0002098">
    <property type="term" value="P:tRNA wobble uridine modification"/>
    <property type="evidence" value="ECO:0007669"/>
    <property type="project" value="InterPro"/>
</dbReference>
<evidence type="ECO:0000259" key="13">
    <source>
        <dbReference type="SMART" id="SM01228"/>
    </source>
</evidence>
<name>A0A4R2BAE5_9BACI</name>
<dbReference type="InterPro" id="IPR004416">
    <property type="entry name" value="MnmG"/>
</dbReference>
<dbReference type="Gene3D" id="1.10.10.1800">
    <property type="entry name" value="tRNA uridine 5-carboxymethylaminomethyl modification enzyme MnmG/GidA"/>
    <property type="match status" value="1"/>
</dbReference>
<evidence type="ECO:0000256" key="5">
    <source>
        <dbReference type="ARBA" id="ARBA00022490"/>
    </source>
</evidence>
<dbReference type="InterPro" id="IPR047001">
    <property type="entry name" value="MnmG_C_subdom"/>
</dbReference>
<comment type="similarity">
    <text evidence="3 12">Belongs to the MnmG family.</text>
</comment>
<dbReference type="Gene3D" id="3.50.50.60">
    <property type="entry name" value="FAD/NAD(P)-binding domain"/>
    <property type="match status" value="2"/>
</dbReference>
<keyword evidence="7 12" id="KW-0819">tRNA processing</keyword>
<dbReference type="SUPFAM" id="SSF51905">
    <property type="entry name" value="FAD/NAD(P)-binding domain"/>
    <property type="match status" value="1"/>
</dbReference>
<dbReference type="Pfam" id="PF21680">
    <property type="entry name" value="GIDA_C_1st"/>
    <property type="match status" value="1"/>
</dbReference>
<feature type="binding site" evidence="12">
    <location>
        <begin position="14"/>
        <end position="19"/>
    </location>
    <ligand>
        <name>FAD</name>
        <dbReference type="ChEBI" id="CHEBI:57692"/>
    </ligand>
</feature>
<dbReference type="InterPro" id="IPR049312">
    <property type="entry name" value="GIDA_C_N"/>
</dbReference>
<dbReference type="Proteomes" id="UP000295689">
    <property type="component" value="Unassembled WGS sequence"/>
</dbReference>
<evidence type="ECO:0000256" key="8">
    <source>
        <dbReference type="ARBA" id="ARBA00022827"/>
    </source>
</evidence>
<keyword evidence="15" id="KW-1185">Reference proteome</keyword>
<evidence type="ECO:0000256" key="6">
    <source>
        <dbReference type="ARBA" id="ARBA00022630"/>
    </source>
</evidence>
<dbReference type="GO" id="GO:0005829">
    <property type="term" value="C:cytosol"/>
    <property type="evidence" value="ECO:0007669"/>
    <property type="project" value="TreeGrafter"/>
</dbReference>
<accession>A0A4R2BAE5</accession>
<evidence type="ECO:0000256" key="12">
    <source>
        <dbReference type="HAMAP-Rule" id="MF_00129"/>
    </source>
</evidence>
<dbReference type="GO" id="GO:0030488">
    <property type="term" value="P:tRNA methylation"/>
    <property type="evidence" value="ECO:0007669"/>
    <property type="project" value="TreeGrafter"/>
</dbReference>
<evidence type="ECO:0000313" key="14">
    <source>
        <dbReference type="EMBL" id="TCN23917.1"/>
    </source>
</evidence>
<dbReference type="InterPro" id="IPR040131">
    <property type="entry name" value="MnmG_N"/>
</dbReference>
<keyword evidence="9 12" id="KW-0520">NAD</keyword>
<comment type="function">
    <text evidence="2 12">NAD-binding protein involved in the addition of a carboxymethylaminomethyl (cmnm) group at the wobble position (U34) of certain tRNAs, forming tRNA-cmnm(5)s(2)U34.</text>
</comment>
<feature type="binding site" evidence="12">
    <location>
        <begin position="273"/>
        <end position="287"/>
    </location>
    <ligand>
        <name>NAD(+)</name>
        <dbReference type="ChEBI" id="CHEBI:57540"/>
    </ligand>
</feature>
<keyword evidence="6 12" id="KW-0285">Flavoprotein</keyword>
<dbReference type="InterPro" id="IPR026904">
    <property type="entry name" value="MnmG_C"/>
</dbReference>
<evidence type="ECO:0000256" key="7">
    <source>
        <dbReference type="ARBA" id="ARBA00022694"/>
    </source>
</evidence>